<dbReference type="InterPro" id="IPR019826">
    <property type="entry name" value="Carboxylesterase_B_AS"/>
</dbReference>
<comment type="similarity">
    <text evidence="1 3">Belongs to the type-B carboxylesterase/lipase family.</text>
</comment>
<dbReference type="Gene3D" id="3.40.50.1820">
    <property type="entry name" value="alpha/beta hydrolase"/>
    <property type="match status" value="1"/>
</dbReference>
<dbReference type="AlphaFoldDB" id="A0A8S0W4M2"/>
<dbReference type="OrthoDB" id="408631at2759"/>
<dbReference type="Pfam" id="PF00135">
    <property type="entry name" value="COesterase"/>
    <property type="match status" value="1"/>
</dbReference>
<dbReference type="SUPFAM" id="SSF53474">
    <property type="entry name" value="alpha/beta-Hydrolases"/>
    <property type="match status" value="1"/>
</dbReference>
<evidence type="ECO:0000259" key="4">
    <source>
        <dbReference type="Pfam" id="PF00135"/>
    </source>
</evidence>
<feature type="domain" description="Carboxylesterase type B" evidence="4">
    <location>
        <begin position="29"/>
        <end position="468"/>
    </location>
</feature>
<dbReference type="InterPro" id="IPR019819">
    <property type="entry name" value="Carboxylesterase_B_CS"/>
</dbReference>
<reference evidence="5 6" key="1">
    <citation type="submission" date="2020-01" db="EMBL/GenBank/DDBJ databases">
        <authorList>
            <person name="Gupta K D."/>
        </authorList>
    </citation>
    <scope>NUCLEOTIDE SEQUENCE [LARGE SCALE GENOMIC DNA]</scope>
</reference>
<name>A0A8S0W4M2_CYCAE</name>
<dbReference type="GO" id="GO:0016787">
    <property type="term" value="F:hydrolase activity"/>
    <property type="evidence" value="ECO:0007669"/>
    <property type="project" value="UniProtKB-KW"/>
</dbReference>
<evidence type="ECO:0000256" key="3">
    <source>
        <dbReference type="RuleBase" id="RU361235"/>
    </source>
</evidence>
<keyword evidence="2 3" id="KW-0378">Hydrolase</keyword>
<dbReference type="PROSITE" id="PS00941">
    <property type="entry name" value="CARBOXYLESTERASE_B_2"/>
    <property type="match status" value="1"/>
</dbReference>
<proteinExistence type="inferred from homology"/>
<dbReference type="EC" id="3.1.1.-" evidence="3"/>
<evidence type="ECO:0000256" key="1">
    <source>
        <dbReference type="ARBA" id="ARBA00005964"/>
    </source>
</evidence>
<organism evidence="5 6">
    <name type="scientific">Cyclocybe aegerita</name>
    <name type="common">Black poplar mushroom</name>
    <name type="synonym">Agrocybe aegerita</name>
    <dbReference type="NCBI Taxonomy" id="1973307"/>
    <lineage>
        <taxon>Eukaryota</taxon>
        <taxon>Fungi</taxon>
        <taxon>Dikarya</taxon>
        <taxon>Basidiomycota</taxon>
        <taxon>Agaricomycotina</taxon>
        <taxon>Agaricomycetes</taxon>
        <taxon>Agaricomycetidae</taxon>
        <taxon>Agaricales</taxon>
        <taxon>Agaricineae</taxon>
        <taxon>Bolbitiaceae</taxon>
        <taxon>Cyclocybe</taxon>
    </lineage>
</organism>
<dbReference type="InterPro" id="IPR029058">
    <property type="entry name" value="AB_hydrolase_fold"/>
</dbReference>
<dbReference type="EMBL" id="CACVBS010000035">
    <property type="protein sequence ID" value="CAA7262234.1"/>
    <property type="molecule type" value="Genomic_DNA"/>
</dbReference>
<keyword evidence="3" id="KW-0732">Signal</keyword>
<dbReference type="PANTHER" id="PTHR11559">
    <property type="entry name" value="CARBOXYLESTERASE"/>
    <property type="match status" value="1"/>
</dbReference>
<sequence>MFFRRFSALLICTSLAAHVGAALFSDPSSTVVKLSYGSFEGKTTGNLIEFFGIPFAAPPVGDLRFAPPAKPKPFKGVRQATAFAPACPQQIFDLDIPGLVVPENVSEDCLYLNVIKPAIIPPGKKLPVLFYIYGGGFEVGDTSQIVGDTLVNRSIALGEPIVYVTASYRINAFGFLGGKEVKDAGIANAGLLDQRFALEWVQKYVSSFGGDANQVTIWGISAGGISVGLQMLLNDGNTQGLFHRASMGSGSPGVLPNVLKQQEYFDSLVADTNCTTAPNRLKCLRDAPFDDLMKAINRTPNLFSFQSVRIAWQPMVDGKTIVRDPQISLQLGKFAKIPTIAGTSEDEGTIFSLSTTNLTTNTQFLDYAKSNFFPRISDSDLKALETLYPDDITQGSPFNTGTENAITPQFKRLSSLQGDLVFQSPRRTFSQIASKTQPVYGYRFKRAGPAPLGSLHGGDLTEWIGNTAGLIGADAIIYFTRTGNPNAPKNSISLLKDAKWPLYDSSVQNPPLFTFVDPLPSVNITFDTDRIEPMKLISKLSFNEIGNRGV</sequence>
<evidence type="ECO:0000313" key="5">
    <source>
        <dbReference type="EMBL" id="CAA7262234.1"/>
    </source>
</evidence>
<protein>
    <recommendedName>
        <fullName evidence="3">Carboxylic ester hydrolase</fullName>
        <ecNumber evidence="3">3.1.1.-</ecNumber>
    </recommendedName>
</protein>
<evidence type="ECO:0000313" key="6">
    <source>
        <dbReference type="Proteomes" id="UP000467700"/>
    </source>
</evidence>
<accession>A0A8S0W4M2</accession>
<dbReference type="PROSITE" id="PS00122">
    <property type="entry name" value="CARBOXYLESTERASE_B_1"/>
    <property type="match status" value="1"/>
</dbReference>
<evidence type="ECO:0000256" key="2">
    <source>
        <dbReference type="ARBA" id="ARBA00022801"/>
    </source>
</evidence>
<gene>
    <name evidence="5" type="ORF">AAE3_LOCUS4249</name>
</gene>
<keyword evidence="6" id="KW-1185">Reference proteome</keyword>
<comment type="caution">
    <text evidence="5">The sequence shown here is derived from an EMBL/GenBank/DDBJ whole genome shotgun (WGS) entry which is preliminary data.</text>
</comment>
<feature type="signal peptide" evidence="3">
    <location>
        <begin position="1"/>
        <end position="21"/>
    </location>
</feature>
<feature type="chain" id="PRO_5035967639" description="Carboxylic ester hydrolase" evidence="3">
    <location>
        <begin position="22"/>
        <end position="550"/>
    </location>
</feature>
<dbReference type="InterPro" id="IPR002018">
    <property type="entry name" value="CarbesteraseB"/>
</dbReference>
<dbReference type="Proteomes" id="UP000467700">
    <property type="component" value="Unassembled WGS sequence"/>
</dbReference>
<dbReference type="InterPro" id="IPR050309">
    <property type="entry name" value="Type-B_Carboxylest/Lipase"/>
</dbReference>